<keyword evidence="1" id="KW-1133">Transmembrane helix</keyword>
<sequence>MSPGDISFTVVAIIIVIVSATLTLCFSVDIIYYLGFLLRSLVERLWRWVCLLPYRLSASFGRLRDRVKAAKWRRDSNASAYEAAYLGTPVVVPEKTAYGKGKELLKRSLTYCSYVSSVTTAKDSVAISMPGGDSDSKHPK</sequence>
<keyword evidence="3" id="KW-1185">Reference proteome</keyword>
<comment type="caution">
    <text evidence="2">The sequence shown here is derived from an EMBL/GenBank/DDBJ whole genome shotgun (WGS) entry which is preliminary data.</text>
</comment>
<accession>A0A1Y1W7B1</accession>
<feature type="transmembrane region" description="Helical" evidence="1">
    <location>
        <begin position="6"/>
        <end position="34"/>
    </location>
</feature>
<gene>
    <name evidence="2" type="ORF">DL89DRAFT_267635</name>
</gene>
<evidence type="ECO:0000313" key="2">
    <source>
        <dbReference type="EMBL" id="ORX69401.1"/>
    </source>
</evidence>
<protein>
    <submittedName>
        <fullName evidence="2">Uncharacterized protein</fullName>
    </submittedName>
</protein>
<dbReference type="Proteomes" id="UP000193922">
    <property type="component" value="Unassembled WGS sequence"/>
</dbReference>
<dbReference type="AlphaFoldDB" id="A0A1Y1W7B1"/>
<dbReference type="GeneID" id="63804229"/>
<keyword evidence="1" id="KW-0812">Transmembrane</keyword>
<reference evidence="2 3" key="1">
    <citation type="submission" date="2016-07" db="EMBL/GenBank/DDBJ databases">
        <title>Pervasive Adenine N6-methylation of Active Genes in Fungi.</title>
        <authorList>
            <consortium name="DOE Joint Genome Institute"/>
            <person name="Mondo S.J."/>
            <person name="Dannebaum R.O."/>
            <person name="Kuo R.C."/>
            <person name="Labutti K."/>
            <person name="Haridas S."/>
            <person name="Kuo A."/>
            <person name="Salamov A."/>
            <person name="Ahrendt S.R."/>
            <person name="Lipzen A."/>
            <person name="Sullivan W."/>
            <person name="Andreopoulos W.B."/>
            <person name="Clum A."/>
            <person name="Lindquist E."/>
            <person name="Daum C."/>
            <person name="Ramamoorthy G.K."/>
            <person name="Gryganskyi A."/>
            <person name="Culley D."/>
            <person name="Magnuson J.K."/>
            <person name="James T.Y."/>
            <person name="O'Malley M.A."/>
            <person name="Stajich J.E."/>
            <person name="Spatafora J.W."/>
            <person name="Visel A."/>
            <person name="Grigoriev I.V."/>
        </authorList>
    </citation>
    <scope>NUCLEOTIDE SEQUENCE [LARGE SCALE GENOMIC DNA]</scope>
    <source>
        <strain evidence="2 3">ATCC 12442</strain>
    </source>
</reference>
<dbReference type="RefSeq" id="XP_040743089.1">
    <property type="nucleotide sequence ID" value="XM_040887581.1"/>
</dbReference>
<evidence type="ECO:0000313" key="3">
    <source>
        <dbReference type="Proteomes" id="UP000193922"/>
    </source>
</evidence>
<dbReference type="EMBL" id="MCFD01000007">
    <property type="protein sequence ID" value="ORX69401.1"/>
    <property type="molecule type" value="Genomic_DNA"/>
</dbReference>
<name>A0A1Y1W7B1_9FUNG</name>
<evidence type="ECO:0000256" key="1">
    <source>
        <dbReference type="SAM" id="Phobius"/>
    </source>
</evidence>
<proteinExistence type="predicted"/>
<keyword evidence="1" id="KW-0472">Membrane</keyword>
<organism evidence="2 3">
    <name type="scientific">Linderina pennispora</name>
    <dbReference type="NCBI Taxonomy" id="61395"/>
    <lineage>
        <taxon>Eukaryota</taxon>
        <taxon>Fungi</taxon>
        <taxon>Fungi incertae sedis</taxon>
        <taxon>Zoopagomycota</taxon>
        <taxon>Kickxellomycotina</taxon>
        <taxon>Kickxellomycetes</taxon>
        <taxon>Kickxellales</taxon>
        <taxon>Kickxellaceae</taxon>
        <taxon>Linderina</taxon>
    </lineage>
</organism>